<feature type="domain" description="Alpha-type protein kinase" evidence="8">
    <location>
        <begin position="456"/>
        <end position="793"/>
    </location>
</feature>
<proteinExistence type="predicted"/>
<feature type="region of interest" description="Disordered" evidence="6">
    <location>
        <begin position="1"/>
        <end position="29"/>
    </location>
</feature>
<accession>A0A6U2S3C4</accession>
<evidence type="ECO:0000256" key="6">
    <source>
        <dbReference type="SAM" id="MobiDB-lite"/>
    </source>
</evidence>
<dbReference type="EMBL" id="HBGY01028607">
    <property type="protein sequence ID" value="CAD9604106.1"/>
    <property type="molecule type" value="Transcribed_RNA"/>
</dbReference>
<evidence type="ECO:0000256" key="4">
    <source>
        <dbReference type="ARBA" id="ARBA00022777"/>
    </source>
</evidence>
<evidence type="ECO:0000256" key="5">
    <source>
        <dbReference type="ARBA" id="ARBA00022840"/>
    </source>
</evidence>
<evidence type="ECO:0000259" key="7">
    <source>
        <dbReference type="PROSITE" id="PS50234"/>
    </source>
</evidence>
<keyword evidence="2" id="KW-0808">Transferase</keyword>
<feature type="compositionally biased region" description="Acidic residues" evidence="6">
    <location>
        <begin position="661"/>
        <end position="674"/>
    </location>
</feature>
<dbReference type="AlphaFoldDB" id="A0A6U2S3C4"/>
<feature type="region of interest" description="Disordered" evidence="6">
    <location>
        <begin position="661"/>
        <end position="684"/>
    </location>
</feature>
<dbReference type="InterPro" id="IPR051852">
    <property type="entry name" value="Alpha-type_PK"/>
</dbReference>
<evidence type="ECO:0008006" key="11">
    <source>
        <dbReference type="Google" id="ProtNLM"/>
    </source>
</evidence>
<protein>
    <recommendedName>
        <fullName evidence="11">Alpha-type protein kinase domain-containing protein</fullName>
    </recommendedName>
</protein>
<evidence type="ECO:0000259" key="8">
    <source>
        <dbReference type="PROSITE" id="PS51158"/>
    </source>
</evidence>
<dbReference type="SUPFAM" id="SSF56112">
    <property type="entry name" value="Protein kinase-like (PK-like)"/>
    <property type="match status" value="2"/>
</dbReference>
<reference evidence="10" key="1">
    <citation type="submission" date="2021-01" db="EMBL/GenBank/DDBJ databases">
        <authorList>
            <person name="Corre E."/>
            <person name="Pelletier E."/>
            <person name="Niang G."/>
            <person name="Scheremetjew M."/>
            <person name="Finn R."/>
            <person name="Kale V."/>
            <person name="Holt S."/>
            <person name="Cochrane G."/>
            <person name="Meng A."/>
            <person name="Brown T."/>
            <person name="Cohen L."/>
        </authorList>
    </citation>
    <scope>NUCLEOTIDE SEQUENCE</scope>
    <source>
        <strain evidence="10">B650</strain>
    </source>
</reference>
<keyword evidence="1" id="KW-0723">Serine/threonine-protein kinase</keyword>
<dbReference type="GO" id="GO:0004674">
    <property type="term" value="F:protein serine/threonine kinase activity"/>
    <property type="evidence" value="ECO:0007669"/>
    <property type="project" value="UniProtKB-KW"/>
</dbReference>
<dbReference type="InterPro" id="IPR011009">
    <property type="entry name" value="Kinase-like_dom_sf"/>
</dbReference>
<dbReference type="SUPFAM" id="SSF53300">
    <property type="entry name" value="vWA-like"/>
    <property type="match status" value="1"/>
</dbReference>
<dbReference type="PROSITE" id="PS51158">
    <property type="entry name" value="ALPHA_KINASE"/>
    <property type="match status" value="1"/>
</dbReference>
<dbReference type="PANTHER" id="PTHR45992">
    <property type="entry name" value="EUKARYOTIC ELONGATION FACTOR 2 KINASE-RELATED"/>
    <property type="match status" value="1"/>
</dbReference>
<evidence type="ECO:0000313" key="9">
    <source>
        <dbReference type="EMBL" id="CAD9604106.1"/>
    </source>
</evidence>
<dbReference type="GO" id="GO:0005524">
    <property type="term" value="F:ATP binding"/>
    <property type="evidence" value="ECO:0007669"/>
    <property type="project" value="UniProtKB-KW"/>
</dbReference>
<dbReference type="InterPro" id="IPR002035">
    <property type="entry name" value="VWF_A"/>
</dbReference>
<keyword evidence="5" id="KW-0067">ATP-binding</keyword>
<gene>
    <name evidence="9" type="ORF">LDAN0321_LOCUS17683</name>
    <name evidence="10" type="ORF">LDAN0321_LOCUS17690</name>
</gene>
<dbReference type="Gene3D" id="3.20.200.10">
    <property type="entry name" value="MHCK/EF2 kinase"/>
    <property type="match status" value="1"/>
</dbReference>
<dbReference type="PROSITE" id="PS50234">
    <property type="entry name" value="VWFA"/>
    <property type="match status" value="1"/>
</dbReference>
<dbReference type="Pfam" id="PF02816">
    <property type="entry name" value="Alpha_kinase"/>
    <property type="match status" value="2"/>
</dbReference>
<name>A0A6U2S3C4_9STRA</name>
<keyword evidence="3" id="KW-0547">Nucleotide-binding</keyword>
<dbReference type="CDD" id="cd00198">
    <property type="entry name" value="vWFA"/>
    <property type="match status" value="1"/>
</dbReference>
<evidence type="ECO:0000256" key="1">
    <source>
        <dbReference type="ARBA" id="ARBA00022527"/>
    </source>
</evidence>
<dbReference type="SMART" id="SM00811">
    <property type="entry name" value="Alpha_kinase"/>
    <property type="match status" value="1"/>
</dbReference>
<feature type="compositionally biased region" description="Polar residues" evidence="6">
    <location>
        <begin position="7"/>
        <end position="19"/>
    </location>
</feature>
<dbReference type="InterPro" id="IPR004166">
    <property type="entry name" value="a-kinase_dom"/>
</dbReference>
<dbReference type="InterPro" id="IPR036465">
    <property type="entry name" value="vWFA_dom_sf"/>
</dbReference>
<dbReference type="Gene3D" id="3.40.50.410">
    <property type="entry name" value="von Willebrand factor, type A domain"/>
    <property type="match status" value="1"/>
</dbReference>
<organism evidence="10">
    <name type="scientific">Leptocylindrus danicus</name>
    <dbReference type="NCBI Taxonomy" id="163516"/>
    <lineage>
        <taxon>Eukaryota</taxon>
        <taxon>Sar</taxon>
        <taxon>Stramenopiles</taxon>
        <taxon>Ochrophyta</taxon>
        <taxon>Bacillariophyta</taxon>
        <taxon>Coscinodiscophyceae</taxon>
        <taxon>Chaetocerotophycidae</taxon>
        <taxon>Leptocylindrales</taxon>
        <taxon>Leptocylindraceae</taxon>
        <taxon>Leptocylindrus</taxon>
    </lineage>
</organism>
<evidence type="ECO:0000256" key="3">
    <source>
        <dbReference type="ARBA" id="ARBA00022741"/>
    </source>
</evidence>
<sequence>MPRKTAAATSSETVYSTVLSGAHGRERREERGIEKIDLQKAKKYGMKEQSRFGRMKYTYGGVVFIYDPKSKREITSWISSDASLETSGTKVSPPIILQKKTGADTSFERKNQRAIFQSELFHQKEKWTSHSVLVVDMSGSMRRDDVNGARCRSDGVWMALARDYVKKPLLAKQRSRTDLISVIVMRETAEVVLLCEPTDWFLYNQLIEMREWQKLRPSGPGNYMPAIEKAESLLNLNTNGTCALSLLFFSDGVPSDQREDHRGRCGQLASKFGRRLSVTCIGMADGNESFKTLRGIVEEAESFGSVASFGKPSLDADSLSNIISTLASSLTTTKTEMTEINSGRSKAVRMDVIREKKGTPDDLYLTDEWLTYHDEEVGTFWIWDYERNDFVELFDYRCHYCEKDTRIAEGSIMLKSEARMCPHCHGACFCSSKCFMLGGLRHHLGEGHLRSCSEIKKMMMAGDITMRPLPSYSLSVKKQIFGEGAERMVRKLRFLNKNDEFVGIRYVAKDSRFVEDEGYRTRFHFHINFARTQAIASGLAKIFNRSISDLVKLNPGSVKWANKVKTLPKIYFLEPMVVEMFEKEQRGAFCLLIEPFLEGTYEKFNNNMGYVKGQARDAVCELKSDTVDEKPDEKPVGGVDLSALLGNLHIGGPSNLGAIVEEEEDEESSSDEEEIFGRNTNDNSARNLTSAQALMCKDLDDKHFPQAFSHFSYVHSKRRFMVVDLQGVLATELGGGKCYKLTDPVIHKHSRFNKSRYRSWKFGKTDRGVKGMKAFFASHKCSDVCRLLGLKEGID</sequence>
<dbReference type="EMBL" id="HBGY01028618">
    <property type="protein sequence ID" value="CAD9604134.1"/>
    <property type="molecule type" value="Transcribed_RNA"/>
</dbReference>
<evidence type="ECO:0000256" key="2">
    <source>
        <dbReference type="ARBA" id="ARBA00022679"/>
    </source>
</evidence>
<feature type="domain" description="VWFA" evidence="7">
    <location>
        <begin position="130"/>
        <end position="326"/>
    </location>
</feature>
<keyword evidence="4" id="KW-0418">Kinase</keyword>
<evidence type="ECO:0000313" key="10">
    <source>
        <dbReference type="EMBL" id="CAD9604134.1"/>
    </source>
</evidence>
<dbReference type="PANTHER" id="PTHR45992:SF11">
    <property type="entry name" value="ALPHA-TYPE PROTEIN KINASE DOMAIN-CONTAINING PROTEIN"/>
    <property type="match status" value="1"/>
</dbReference>